<protein>
    <submittedName>
        <fullName evidence="1">Uncharacterized protein</fullName>
    </submittedName>
</protein>
<gene>
    <name evidence="1" type="ordered locus">Gobs_0718</name>
</gene>
<accession>D2S866</accession>
<dbReference type="EMBL" id="CP001867">
    <property type="protein sequence ID" value="ADB73488.1"/>
    <property type="molecule type" value="Genomic_DNA"/>
</dbReference>
<dbReference type="AlphaFoldDB" id="D2S866"/>
<dbReference type="STRING" id="526225.Gobs_0718"/>
<evidence type="ECO:0000313" key="1">
    <source>
        <dbReference type="EMBL" id="ADB73488.1"/>
    </source>
</evidence>
<evidence type="ECO:0000313" key="2">
    <source>
        <dbReference type="Proteomes" id="UP000001382"/>
    </source>
</evidence>
<dbReference type="OrthoDB" id="7565870at2"/>
<sequence length="156" mass="17371">MSRYAENTSVSVENSRGEIERTLQRYGAESFGYGWEAGRAVVQFVTQDRHIRFVLPLPDKNDRAYTHTPGKGLVRTEADAYKAWEQACRQRWRALALAIKAKLEAVEAGITTYEDEFMAHIVLPDGSTFGAWARPQIAEVYATGSMPSLLALEAGS</sequence>
<keyword evidence="2" id="KW-1185">Reference proteome</keyword>
<proteinExistence type="predicted"/>
<reference evidence="2" key="2">
    <citation type="submission" date="2010-01" db="EMBL/GenBank/DDBJ databases">
        <title>The complete genome of Geodermatophilus obscurus DSM 43160.</title>
        <authorList>
            <consortium name="US DOE Joint Genome Institute (JGI-PGF)"/>
            <person name="Lucas S."/>
            <person name="Copeland A."/>
            <person name="Lapidus A."/>
            <person name="Glavina del Rio T."/>
            <person name="Dalin E."/>
            <person name="Tice H."/>
            <person name="Bruce D."/>
            <person name="Goodwin L."/>
            <person name="Pitluck S."/>
            <person name="Kyrpides N."/>
            <person name="Mavromatis K."/>
            <person name="Ivanova N."/>
            <person name="Munk A.C."/>
            <person name="Brettin T."/>
            <person name="Detter J.C."/>
            <person name="Han C."/>
            <person name="Larimer F."/>
            <person name="Land M."/>
            <person name="Hauser L."/>
            <person name="Markowitz V."/>
            <person name="Cheng J.-F."/>
            <person name="Hugenholtz P."/>
            <person name="Woyke T."/>
            <person name="Wu D."/>
            <person name="Jando M."/>
            <person name="Schneider S."/>
            <person name="Klenk H.-P."/>
            <person name="Eisen J.A."/>
        </authorList>
    </citation>
    <scope>NUCLEOTIDE SEQUENCE [LARGE SCALE GENOMIC DNA]</scope>
    <source>
        <strain evidence="2">ATCC 25078 / DSM 43160 / JCM 3152 / KCC A-0152 / KCTC 9177 / NBRC 13315 / NRRL B-3577 / G-20</strain>
    </source>
</reference>
<dbReference type="Proteomes" id="UP000001382">
    <property type="component" value="Chromosome"/>
</dbReference>
<reference evidence="1 2" key="1">
    <citation type="journal article" date="2010" name="Stand. Genomic Sci.">
        <title>Complete genome sequence of Geodermatophilus obscurus type strain (G-20).</title>
        <authorList>
            <person name="Ivanova N."/>
            <person name="Sikorski J."/>
            <person name="Jando M."/>
            <person name="Munk C."/>
            <person name="Lapidus A."/>
            <person name="Glavina Del Rio T."/>
            <person name="Copeland A."/>
            <person name="Tice H."/>
            <person name="Cheng J.-F."/>
            <person name="Lucas S."/>
            <person name="Chen F."/>
            <person name="Nolan M."/>
            <person name="Bruce D."/>
            <person name="Goodwin L."/>
            <person name="Pitluck S."/>
            <person name="Mavromatis K."/>
            <person name="Mikhailova N."/>
            <person name="Pati A."/>
            <person name="Chen A."/>
            <person name="Palaniappan K."/>
            <person name="Land M."/>
            <person name="Hauser L."/>
            <person name="Chang Y.-J."/>
            <person name="Jeffries C.D."/>
            <person name="Meincke L."/>
            <person name="Brettin T."/>
            <person name="Detter J.C."/>
            <person name="Detter J.C."/>
            <person name="Rohde M."/>
            <person name="Goeker M."/>
            <person name="Bristow J."/>
            <person name="Eisen J.A."/>
            <person name="Markowitz V."/>
            <person name="Hugenholtz P."/>
            <person name="Kyrpides N.C."/>
            <person name="Klenk H.-P."/>
        </authorList>
    </citation>
    <scope>NUCLEOTIDE SEQUENCE [LARGE SCALE GENOMIC DNA]</scope>
    <source>
        <strain evidence="2">ATCC 25078 / DSM 43160 / JCM 3152 / KCC A-0152 / KCTC 9177 / NBRC 13315 / NRRL B-3577 / G-20</strain>
    </source>
</reference>
<name>D2S866_GEOOG</name>
<dbReference type="eggNOG" id="ENOG5031IGD">
    <property type="taxonomic scope" value="Bacteria"/>
</dbReference>
<organism evidence="1 2">
    <name type="scientific">Geodermatophilus obscurus (strain ATCC 25078 / DSM 43160 / JCM 3152 / CCUG 61914 / KCC A-0152 / KCTC 9177 / NBRC 13315 / NRRL B-3577 / G-20)</name>
    <dbReference type="NCBI Taxonomy" id="526225"/>
    <lineage>
        <taxon>Bacteria</taxon>
        <taxon>Bacillati</taxon>
        <taxon>Actinomycetota</taxon>
        <taxon>Actinomycetes</taxon>
        <taxon>Geodermatophilales</taxon>
        <taxon>Geodermatophilaceae</taxon>
        <taxon>Geodermatophilus</taxon>
    </lineage>
</organism>
<dbReference type="RefSeq" id="WP_012946929.1">
    <property type="nucleotide sequence ID" value="NC_013757.1"/>
</dbReference>
<dbReference type="KEGG" id="gob:Gobs_0718"/>
<dbReference type="HOGENOM" id="CLU_142114_0_0_11"/>